<evidence type="ECO:0000313" key="2">
    <source>
        <dbReference type="Proteomes" id="UP001183586"/>
    </source>
</evidence>
<sequence length="199" mass="22164">MAHRNSADDHLQALHQQGWEAACSLHRHLRAGGELAPVATPGVLLEAGEVAYGDVAAQYARFYGMNVTYNQRSGFYFGSPLFVAAGLVGDAVANSSARNRAQAMAQAQWRDFSPCRAILTDRRMLLHVAAENRWVSLRHHEIISFLPVLDQWALFTDYQQWEPMRLAGPTVPWLTAATISVLNRGRSEYQQLPPLPLPD</sequence>
<protein>
    <submittedName>
        <fullName evidence="1">Uncharacterized protein</fullName>
    </submittedName>
</protein>
<dbReference type="EMBL" id="JAVREU010000036">
    <property type="protein sequence ID" value="MDT0392990.1"/>
    <property type="molecule type" value="Genomic_DNA"/>
</dbReference>
<name>A0ABU2PNT9_9ACTN</name>
<comment type="caution">
    <text evidence="1">The sequence shown here is derived from an EMBL/GenBank/DDBJ whole genome shotgun (WGS) entry which is preliminary data.</text>
</comment>
<reference evidence="2" key="1">
    <citation type="submission" date="2023-07" db="EMBL/GenBank/DDBJ databases">
        <title>30 novel species of actinomycetes from the DSMZ collection.</title>
        <authorList>
            <person name="Nouioui I."/>
        </authorList>
    </citation>
    <scope>NUCLEOTIDE SEQUENCE [LARGE SCALE GENOMIC DNA]</scope>
    <source>
        <strain evidence="2">DSM 41921</strain>
    </source>
</reference>
<organism evidence="1 2">
    <name type="scientific">Streptomyces dubilierae</name>
    <dbReference type="NCBI Taxonomy" id="3075533"/>
    <lineage>
        <taxon>Bacteria</taxon>
        <taxon>Bacillati</taxon>
        <taxon>Actinomycetota</taxon>
        <taxon>Actinomycetes</taxon>
        <taxon>Kitasatosporales</taxon>
        <taxon>Streptomycetaceae</taxon>
        <taxon>Streptomyces</taxon>
    </lineage>
</organism>
<dbReference type="RefSeq" id="WP_311689145.1">
    <property type="nucleotide sequence ID" value="NZ_JAVREU010000036.1"/>
</dbReference>
<dbReference type="Proteomes" id="UP001183586">
    <property type="component" value="Unassembled WGS sequence"/>
</dbReference>
<gene>
    <name evidence="1" type="ORF">RM641_36810</name>
</gene>
<keyword evidence="2" id="KW-1185">Reference proteome</keyword>
<accession>A0ABU2PNT9</accession>
<proteinExistence type="predicted"/>
<evidence type="ECO:0000313" key="1">
    <source>
        <dbReference type="EMBL" id="MDT0392990.1"/>
    </source>
</evidence>